<dbReference type="EMBL" id="FP929059">
    <property type="protein sequence ID" value="CBL34281.1"/>
    <property type="molecule type" value="Genomic_DNA"/>
</dbReference>
<dbReference type="AlphaFoldDB" id="D4MKJ8"/>
<dbReference type="KEGG" id="esr:ES1_12830"/>
<accession>D4MKJ8</accession>
<proteinExistence type="predicted"/>
<name>D4MKJ8_9FIRM</name>
<dbReference type="BioCyc" id="ESIR717961:G136L-1053-MONOMER"/>
<organism evidence="1 2">
    <name type="scientific">[Eubacterium] siraeum V10Sc8a</name>
    <dbReference type="NCBI Taxonomy" id="717961"/>
    <lineage>
        <taxon>Bacteria</taxon>
        <taxon>Bacillati</taxon>
        <taxon>Bacillota</taxon>
        <taxon>Clostridia</taxon>
        <taxon>Eubacteriales</taxon>
        <taxon>Oscillospiraceae</taxon>
        <taxon>Oscillospiraceae incertae sedis</taxon>
    </lineage>
</organism>
<evidence type="ECO:0000313" key="2">
    <source>
        <dbReference type="Proteomes" id="UP000007050"/>
    </source>
</evidence>
<reference evidence="1 2" key="1">
    <citation type="submission" date="2010-03" db="EMBL/GenBank/DDBJ databases">
        <title>The genome sequence of Eubacterium siraeum V10Sc8a.</title>
        <authorList>
            <consortium name="metaHIT consortium -- http://www.metahit.eu/"/>
            <person name="Pajon A."/>
            <person name="Turner K."/>
            <person name="Parkhill J."/>
            <person name="Duncan S."/>
            <person name="Flint H."/>
        </authorList>
    </citation>
    <scope>NUCLEOTIDE SEQUENCE [LARGE SCALE GENOMIC DNA]</scope>
    <source>
        <strain evidence="1 2">V10Sc8a</strain>
    </source>
</reference>
<reference evidence="1 2" key="2">
    <citation type="submission" date="2010-03" db="EMBL/GenBank/DDBJ databases">
        <authorList>
            <person name="Pajon A."/>
        </authorList>
    </citation>
    <scope>NUCLEOTIDE SEQUENCE [LARGE SCALE GENOMIC DNA]</scope>
    <source>
        <strain evidence="1 2">V10Sc8a</strain>
    </source>
</reference>
<sequence>MKVMFAPVAKEYEKAMFSAKTEDILSAINSEEKIYFELLASHYDDCTLFFSRSDGSSVETMLNDLMEQKTQQTVDFFFRVYGKKPNADAIRLIMGSQFWNFRQLLDKRPDEDRMFACLRSILDFTNAGWRQLCLTLK</sequence>
<gene>
    <name evidence="1" type="ORF">ES1_12830</name>
</gene>
<dbReference type="PATRIC" id="fig|717961.3.peg.1373"/>
<dbReference type="Proteomes" id="UP000007050">
    <property type="component" value="Chromosome"/>
</dbReference>
<evidence type="ECO:0000313" key="1">
    <source>
        <dbReference type="EMBL" id="CBL34281.1"/>
    </source>
</evidence>
<protein>
    <submittedName>
        <fullName evidence="1">Uncharacterized protein</fullName>
    </submittedName>
</protein>
<dbReference type="HOGENOM" id="CLU_1862180_0_0_9"/>